<name>A0A398CU46_9BACL</name>
<protein>
    <submittedName>
        <fullName evidence="1">Paeninodin family lasso peptide</fullName>
    </submittedName>
</protein>
<evidence type="ECO:0000313" key="1">
    <source>
        <dbReference type="EMBL" id="RIE04228.1"/>
    </source>
</evidence>
<dbReference type="NCBIfam" id="NF033524">
    <property type="entry name" value="lasso_PadeA_fam"/>
    <property type="match status" value="1"/>
</dbReference>
<reference evidence="1 2" key="1">
    <citation type="submission" date="2018-09" db="EMBL/GenBank/DDBJ databases">
        <title>Cohnella cavernae sp. nov., isolated from a karst cave.</title>
        <authorList>
            <person name="Zhu H."/>
        </authorList>
    </citation>
    <scope>NUCLEOTIDE SEQUENCE [LARGE SCALE GENOMIC DNA]</scope>
    <source>
        <strain evidence="1 2">K2E09-144</strain>
    </source>
</reference>
<dbReference type="OrthoDB" id="2913105at2"/>
<organism evidence="1 2">
    <name type="scientific">Cohnella faecalis</name>
    <dbReference type="NCBI Taxonomy" id="2315694"/>
    <lineage>
        <taxon>Bacteria</taxon>
        <taxon>Bacillati</taxon>
        <taxon>Bacillota</taxon>
        <taxon>Bacilli</taxon>
        <taxon>Bacillales</taxon>
        <taxon>Paenibacillaceae</taxon>
        <taxon>Cohnella</taxon>
    </lineage>
</organism>
<sequence>MKKMWTAPVIETLDVSMTMAGHGAHYVDWSYVGGKHLEINDDPKWKNYPVPPS</sequence>
<dbReference type="Proteomes" id="UP000266340">
    <property type="component" value="Unassembled WGS sequence"/>
</dbReference>
<dbReference type="EMBL" id="QXJM01000027">
    <property type="protein sequence ID" value="RIE04228.1"/>
    <property type="molecule type" value="Genomic_DNA"/>
</dbReference>
<gene>
    <name evidence="1" type="ORF">D3H35_06320</name>
</gene>
<proteinExistence type="predicted"/>
<dbReference type="InterPro" id="IPR049825">
    <property type="entry name" value="Lasso_PadeA-like"/>
</dbReference>
<dbReference type="RefSeq" id="WP_119148271.1">
    <property type="nucleotide sequence ID" value="NZ_JBHSOV010000042.1"/>
</dbReference>
<evidence type="ECO:0000313" key="2">
    <source>
        <dbReference type="Proteomes" id="UP000266340"/>
    </source>
</evidence>
<comment type="caution">
    <text evidence="1">The sequence shown here is derived from an EMBL/GenBank/DDBJ whole genome shotgun (WGS) entry which is preliminary data.</text>
</comment>
<dbReference type="AlphaFoldDB" id="A0A398CU46"/>
<accession>A0A398CU46</accession>
<keyword evidence="2" id="KW-1185">Reference proteome</keyword>